<evidence type="ECO:0000313" key="4">
    <source>
        <dbReference type="RefSeq" id="XP_027203021.1"/>
    </source>
</evidence>
<proteinExistence type="predicted"/>
<dbReference type="Proteomes" id="UP000515146">
    <property type="component" value="Unplaced"/>
</dbReference>
<gene>
    <name evidence="4" type="primary">LOC113796925</name>
</gene>
<feature type="region of interest" description="Disordered" evidence="1">
    <location>
        <begin position="106"/>
        <end position="127"/>
    </location>
</feature>
<protein>
    <submittedName>
        <fullName evidence="4">Uncharacterized protein LOC113796925</fullName>
    </submittedName>
</protein>
<keyword evidence="3" id="KW-1185">Reference proteome</keyword>
<dbReference type="InParanoid" id="A0A6P6YDR5"/>
<dbReference type="OrthoDB" id="6509920at2759"/>
<keyword evidence="2" id="KW-0472">Membrane</keyword>
<organism evidence="3 4">
    <name type="scientific">Dermatophagoides pteronyssinus</name>
    <name type="common">European house dust mite</name>
    <dbReference type="NCBI Taxonomy" id="6956"/>
    <lineage>
        <taxon>Eukaryota</taxon>
        <taxon>Metazoa</taxon>
        <taxon>Ecdysozoa</taxon>
        <taxon>Arthropoda</taxon>
        <taxon>Chelicerata</taxon>
        <taxon>Arachnida</taxon>
        <taxon>Acari</taxon>
        <taxon>Acariformes</taxon>
        <taxon>Sarcoptiformes</taxon>
        <taxon>Astigmata</taxon>
        <taxon>Psoroptidia</taxon>
        <taxon>Analgoidea</taxon>
        <taxon>Pyroglyphidae</taxon>
        <taxon>Dermatophagoidinae</taxon>
        <taxon>Dermatophagoides</taxon>
    </lineage>
</organism>
<evidence type="ECO:0000256" key="1">
    <source>
        <dbReference type="SAM" id="MobiDB-lite"/>
    </source>
</evidence>
<evidence type="ECO:0000313" key="3">
    <source>
        <dbReference type="Proteomes" id="UP000515146"/>
    </source>
</evidence>
<dbReference type="AlphaFoldDB" id="A0A6P6YDR5"/>
<sequence>MNKDFENYFRKRLGSIRYYDTEDFLQITRYISDYSYHFRIAELLNIPFRQWLWLVIGLLISEILILWIVLAILIERLYVLAEFEQECKRRSNQQRSVLMPPNTKINISMSSQSETAEQTTTTERKMK</sequence>
<reference evidence="4" key="1">
    <citation type="submission" date="2025-08" db="UniProtKB">
        <authorList>
            <consortium name="RefSeq"/>
        </authorList>
    </citation>
    <scope>IDENTIFICATION</scope>
    <source>
        <strain evidence="4">Airmid</strain>
    </source>
</reference>
<evidence type="ECO:0000256" key="2">
    <source>
        <dbReference type="SAM" id="Phobius"/>
    </source>
</evidence>
<keyword evidence="2" id="KW-1133">Transmembrane helix</keyword>
<accession>A0A6P6YDR5</accession>
<dbReference type="KEGG" id="dpte:113796925"/>
<feature type="compositionally biased region" description="Low complexity" evidence="1">
    <location>
        <begin position="110"/>
        <end position="121"/>
    </location>
</feature>
<name>A0A6P6YDR5_DERPT</name>
<keyword evidence="2" id="KW-0812">Transmembrane</keyword>
<feature type="transmembrane region" description="Helical" evidence="2">
    <location>
        <begin position="51"/>
        <end position="74"/>
    </location>
</feature>
<dbReference type="RefSeq" id="XP_027203021.1">
    <property type="nucleotide sequence ID" value="XM_027347220.1"/>
</dbReference>